<organism evidence="1 2">
    <name type="scientific">Chaetomidium leptoderma</name>
    <dbReference type="NCBI Taxonomy" id="669021"/>
    <lineage>
        <taxon>Eukaryota</taxon>
        <taxon>Fungi</taxon>
        <taxon>Dikarya</taxon>
        <taxon>Ascomycota</taxon>
        <taxon>Pezizomycotina</taxon>
        <taxon>Sordariomycetes</taxon>
        <taxon>Sordariomycetidae</taxon>
        <taxon>Sordariales</taxon>
        <taxon>Chaetomiaceae</taxon>
        <taxon>Chaetomidium</taxon>
    </lineage>
</organism>
<comment type="caution">
    <text evidence="1">The sequence shown here is derived from an EMBL/GenBank/DDBJ whole genome shotgun (WGS) entry which is preliminary data.</text>
</comment>
<dbReference type="EMBL" id="MU856907">
    <property type="protein sequence ID" value="KAK4154622.1"/>
    <property type="molecule type" value="Genomic_DNA"/>
</dbReference>
<reference evidence="1" key="2">
    <citation type="submission" date="2023-05" db="EMBL/GenBank/DDBJ databases">
        <authorList>
            <consortium name="Lawrence Berkeley National Laboratory"/>
            <person name="Steindorff A."/>
            <person name="Hensen N."/>
            <person name="Bonometti L."/>
            <person name="Westerberg I."/>
            <person name="Brannstrom I.O."/>
            <person name="Guillou S."/>
            <person name="Cros-Aarteil S."/>
            <person name="Calhoun S."/>
            <person name="Haridas S."/>
            <person name="Kuo A."/>
            <person name="Mondo S."/>
            <person name="Pangilinan J."/>
            <person name="Riley R."/>
            <person name="Labutti K."/>
            <person name="Andreopoulos B."/>
            <person name="Lipzen A."/>
            <person name="Chen C."/>
            <person name="Yanf M."/>
            <person name="Daum C."/>
            <person name="Ng V."/>
            <person name="Clum A."/>
            <person name="Ohm R."/>
            <person name="Martin F."/>
            <person name="Silar P."/>
            <person name="Natvig D."/>
            <person name="Lalanne C."/>
            <person name="Gautier V."/>
            <person name="Ament-Velasquez S.L."/>
            <person name="Kruys A."/>
            <person name="Hutchinson M.I."/>
            <person name="Powell A.J."/>
            <person name="Barry K."/>
            <person name="Miller A.N."/>
            <person name="Grigoriev I.V."/>
            <person name="Debuchy R."/>
            <person name="Gladieux P."/>
            <person name="Thoren M.H."/>
            <person name="Johannesson H."/>
        </authorList>
    </citation>
    <scope>NUCLEOTIDE SEQUENCE</scope>
    <source>
        <strain evidence="1">CBS 538.74</strain>
    </source>
</reference>
<keyword evidence="2" id="KW-1185">Reference proteome</keyword>
<sequence length="430" mass="48788">MASEDQHSGGAYRQHLPDLSTPRFTTMQKQDAYEYAAAFKESGVPPWLHGLYLHWRKLLQEPFKGVTNDGHVRPDLFTLQDEGMPIHSIVSAANALLALLTPAQHTLLTHHIDSPEWRTWSNPEFLLSPNKGLRLDELPPPTRTACLALLQTTLSPEGYTKALSAMHINGFLGELVGAPRVLNEFSYNLALFGTPSTTSPWGFSFYGHHLCLNVFLYQTQIVLAPWFTGAEPNLIDSGGVHHGTRILQAEETLGLRLMQSLDGEKQKRARVYESLRDPAMPKGRWNHDDQRHLCGAYRDNRVVPYEGVVVAEMEAAQQGLVRGILNEYLLYLPERARAVRMGEVERWFHETYFCWIGGFGDEDAFYYRIQSPVIIVEFDHHSGVFLTNKEPAKFHIHTLLRTPNGGDYGMALRPLIPGMEQEYLWEGERD</sequence>
<reference evidence="1" key="1">
    <citation type="journal article" date="2023" name="Mol. Phylogenet. Evol.">
        <title>Genome-scale phylogeny and comparative genomics of the fungal order Sordariales.</title>
        <authorList>
            <person name="Hensen N."/>
            <person name="Bonometti L."/>
            <person name="Westerberg I."/>
            <person name="Brannstrom I.O."/>
            <person name="Guillou S."/>
            <person name="Cros-Aarteil S."/>
            <person name="Calhoun S."/>
            <person name="Haridas S."/>
            <person name="Kuo A."/>
            <person name="Mondo S."/>
            <person name="Pangilinan J."/>
            <person name="Riley R."/>
            <person name="LaButti K."/>
            <person name="Andreopoulos B."/>
            <person name="Lipzen A."/>
            <person name="Chen C."/>
            <person name="Yan M."/>
            <person name="Daum C."/>
            <person name="Ng V."/>
            <person name="Clum A."/>
            <person name="Steindorff A."/>
            <person name="Ohm R.A."/>
            <person name="Martin F."/>
            <person name="Silar P."/>
            <person name="Natvig D.O."/>
            <person name="Lalanne C."/>
            <person name="Gautier V."/>
            <person name="Ament-Velasquez S.L."/>
            <person name="Kruys A."/>
            <person name="Hutchinson M.I."/>
            <person name="Powell A.J."/>
            <person name="Barry K."/>
            <person name="Miller A.N."/>
            <person name="Grigoriev I.V."/>
            <person name="Debuchy R."/>
            <person name="Gladieux P."/>
            <person name="Hiltunen Thoren M."/>
            <person name="Johannesson H."/>
        </authorList>
    </citation>
    <scope>NUCLEOTIDE SEQUENCE</scope>
    <source>
        <strain evidence="1">CBS 538.74</strain>
    </source>
</reference>
<accession>A0AAN6VN24</accession>
<dbReference type="Proteomes" id="UP001302745">
    <property type="component" value="Unassembled WGS sequence"/>
</dbReference>
<dbReference type="PANTHER" id="PTHR37489:SF1">
    <property type="entry name" value="DUF3500 DOMAIN-CONTAINING PROTEIN"/>
    <property type="match status" value="1"/>
</dbReference>
<dbReference type="PANTHER" id="PTHR37489">
    <property type="entry name" value="DUF3500 DOMAIN-CONTAINING PROTEIN"/>
    <property type="match status" value="1"/>
</dbReference>
<name>A0AAN6VN24_9PEZI</name>
<evidence type="ECO:0000313" key="2">
    <source>
        <dbReference type="Proteomes" id="UP001302745"/>
    </source>
</evidence>
<gene>
    <name evidence="1" type="ORF">C8A00DRAFT_32578</name>
</gene>
<dbReference type="InterPro" id="IPR021889">
    <property type="entry name" value="DUF3500"/>
</dbReference>
<protein>
    <submittedName>
        <fullName evidence="1">Uncharacterized protein</fullName>
    </submittedName>
</protein>
<dbReference type="Pfam" id="PF12006">
    <property type="entry name" value="DUF3500"/>
    <property type="match status" value="1"/>
</dbReference>
<evidence type="ECO:0000313" key="1">
    <source>
        <dbReference type="EMBL" id="KAK4154622.1"/>
    </source>
</evidence>
<proteinExistence type="predicted"/>
<dbReference type="AlphaFoldDB" id="A0AAN6VN24"/>